<keyword evidence="12" id="KW-1185">Reference proteome</keyword>
<comment type="pathway">
    <text evidence="2">Cell wall biogenesis; lipoteichoic acid biosynthesis.</text>
</comment>
<dbReference type="Pfam" id="PF00884">
    <property type="entry name" value="Sulfatase"/>
    <property type="match status" value="1"/>
</dbReference>
<protein>
    <submittedName>
        <fullName evidence="11">LTA synthase family protein</fullName>
        <ecNumber evidence="11">2.7.8.-</ecNumber>
    </submittedName>
</protein>
<gene>
    <name evidence="11" type="ORF">ACFQ4R_06750</name>
</gene>
<dbReference type="Gene3D" id="3.40.720.10">
    <property type="entry name" value="Alkaline Phosphatase, subunit A"/>
    <property type="match status" value="1"/>
</dbReference>
<proteinExistence type="inferred from homology"/>
<dbReference type="EC" id="2.7.8.-" evidence="11"/>
<evidence type="ECO:0000313" key="11">
    <source>
        <dbReference type="EMBL" id="MFD1411298.1"/>
    </source>
</evidence>
<dbReference type="Gene3D" id="3.30.1120.170">
    <property type="match status" value="1"/>
</dbReference>
<evidence type="ECO:0000256" key="8">
    <source>
        <dbReference type="SAM" id="MobiDB-lite"/>
    </source>
</evidence>
<keyword evidence="11" id="KW-0808">Transferase</keyword>
<keyword evidence="6 9" id="KW-1133">Transmembrane helix</keyword>
<keyword evidence="4" id="KW-1003">Cell membrane</keyword>
<dbReference type="InterPro" id="IPR017850">
    <property type="entry name" value="Alkaline_phosphatase_core_sf"/>
</dbReference>
<name>A0ABW4BN85_9LACO</name>
<feature type="region of interest" description="Disordered" evidence="8">
    <location>
        <begin position="689"/>
        <end position="733"/>
    </location>
</feature>
<evidence type="ECO:0000313" key="12">
    <source>
        <dbReference type="Proteomes" id="UP001597191"/>
    </source>
</evidence>
<feature type="domain" description="Sulfatase N-terminal" evidence="10">
    <location>
        <begin position="252"/>
        <end position="551"/>
    </location>
</feature>
<dbReference type="EMBL" id="JBHTOH010000038">
    <property type="protein sequence ID" value="MFD1411298.1"/>
    <property type="molecule type" value="Genomic_DNA"/>
</dbReference>
<evidence type="ECO:0000259" key="10">
    <source>
        <dbReference type="Pfam" id="PF00884"/>
    </source>
</evidence>
<dbReference type="InterPro" id="IPR000917">
    <property type="entry name" value="Sulfatase_N"/>
</dbReference>
<keyword evidence="7 9" id="KW-0472">Membrane</keyword>
<sequence>MKKNLVSRWLQTRLGFFGLLVLLLWVKTALAYYVDFSLGAADILQHLLMIFNPLGTSVLLISFGLYFKRPKVSYIVMLSIYILSSLILFSNVVYYRSATDFLTFNTIFSVGKVANGLGKSTASLLQWHDIFLLGDIVVLILALARGWLKFDPHKFTSKRAFTATTIGVFVFLLNLTLSETNRPQLLTRTFDRNYIVKYLGIDTFMVYDSVKTAQNNQIRASADGTDINKILDYTKKHQVPANVNYFGKANGKNVIIIHLESFQQFLIDFKVNGQEVTPFLNSLYHDKNSLSFENFFHQVGQGRTADAENMLENSIFGLPEGSAFTTLGSDNTYQAAPTILKQNADYTSAVFHGNVGSFWNRNHVYKNFGYDYFFDQNYYDAAPNTLTAYGIKDKLLFAESIKYLEQLQQPFYTKFLTVTNHTPFTLSEDDTNFQTTDTSDTVVNNYFVTAHYLDESLKEFFNYLDTSGLSKNSLIMLYGDHYGLSNKDNTSLAPLLDQTNNQEQTDTWTAFDNAQLQRVPLIFHMDGLKGGIQKQYGGEIDVLPTLLHLLGQKTDDYVMFGQDLLSKQHQQLVAFRNNNFVSDKYTVLGGKGAKSTVYDNQTGAILTDLTEEQVNEIDQLQDQVTEALSLSDSLNYKNLLRFYTPNNFIPVNPENYNYLDQINELLNKRKALGNSSTSLYSQFGHSTTGMYHTDAPEMTDSKADIEEFPDMSQNKTSTKDKTNSKKATTTSQK</sequence>
<feature type="transmembrane region" description="Helical" evidence="9">
    <location>
        <begin position="47"/>
        <end position="67"/>
    </location>
</feature>
<dbReference type="PANTHER" id="PTHR47371:SF3">
    <property type="entry name" value="PHOSPHOGLYCEROL TRANSFERASE I"/>
    <property type="match status" value="1"/>
</dbReference>
<dbReference type="InterPro" id="IPR050448">
    <property type="entry name" value="OpgB/LTA_synthase_biosynth"/>
</dbReference>
<evidence type="ECO:0000256" key="1">
    <source>
        <dbReference type="ARBA" id="ARBA00004651"/>
    </source>
</evidence>
<feature type="transmembrane region" description="Helical" evidence="9">
    <location>
        <begin position="74"/>
        <end position="95"/>
    </location>
</feature>
<comment type="subcellular location">
    <subcellularLocation>
        <location evidence="1">Cell membrane</location>
        <topology evidence="1">Multi-pass membrane protein</topology>
    </subcellularLocation>
</comment>
<keyword evidence="5 9" id="KW-0812">Transmembrane</keyword>
<dbReference type="RefSeq" id="WP_125647386.1">
    <property type="nucleotide sequence ID" value="NZ_JBHTOH010000038.1"/>
</dbReference>
<comment type="similarity">
    <text evidence="3">Belongs to the LTA synthase family.</text>
</comment>
<reference evidence="12" key="1">
    <citation type="journal article" date="2019" name="Int. J. Syst. Evol. Microbiol.">
        <title>The Global Catalogue of Microorganisms (GCM) 10K type strain sequencing project: providing services to taxonomists for standard genome sequencing and annotation.</title>
        <authorList>
            <consortium name="The Broad Institute Genomics Platform"/>
            <consortium name="The Broad Institute Genome Sequencing Center for Infectious Disease"/>
            <person name="Wu L."/>
            <person name="Ma J."/>
        </authorList>
    </citation>
    <scope>NUCLEOTIDE SEQUENCE [LARGE SCALE GENOMIC DNA]</scope>
    <source>
        <strain evidence="12">CCM 8937</strain>
    </source>
</reference>
<evidence type="ECO:0000256" key="5">
    <source>
        <dbReference type="ARBA" id="ARBA00022692"/>
    </source>
</evidence>
<evidence type="ECO:0000256" key="6">
    <source>
        <dbReference type="ARBA" id="ARBA00022989"/>
    </source>
</evidence>
<dbReference type="PANTHER" id="PTHR47371">
    <property type="entry name" value="LIPOTEICHOIC ACID SYNTHASE"/>
    <property type="match status" value="1"/>
</dbReference>
<dbReference type="CDD" id="cd16015">
    <property type="entry name" value="LTA_synthase"/>
    <property type="match status" value="1"/>
</dbReference>
<feature type="transmembrane region" description="Helical" evidence="9">
    <location>
        <begin position="130"/>
        <end position="148"/>
    </location>
</feature>
<feature type="transmembrane region" description="Helical" evidence="9">
    <location>
        <begin position="160"/>
        <end position="177"/>
    </location>
</feature>
<accession>A0ABW4BN85</accession>
<organism evidence="11 12">
    <name type="scientific">Lapidilactobacillus gannanensis</name>
    <dbReference type="NCBI Taxonomy" id="2486002"/>
    <lineage>
        <taxon>Bacteria</taxon>
        <taxon>Bacillati</taxon>
        <taxon>Bacillota</taxon>
        <taxon>Bacilli</taxon>
        <taxon>Lactobacillales</taxon>
        <taxon>Lactobacillaceae</taxon>
        <taxon>Lapidilactobacillus</taxon>
    </lineage>
</organism>
<dbReference type="SUPFAM" id="SSF53649">
    <property type="entry name" value="Alkaline phosphatase-like"/>
    <property type="match status" value="1"/>
</dbReference>
<dbReference type="Proteomes" id="UP001597191">
    <property type="component" value="Unassembled WGS sequence"/>
</dbReference>
<evidence type="ECO:0000256" key="3">
    <source>
        <dbReference type="ARBA" id="ARBA00009983"/>
    </source>
</evidence>
<evidence type="ECO:0000256" key="2">
    <source>
        <dbReference type="ARBA" id="ARBA00004936"/>
    </source>
</evidence>
<evidence type="ECO:0000256" key="4">
    <source>
        <dbReference type="ARBA" id="ARBA00022475"/>
    </source>
</evidence>
<dbReference type="PIRSF" id="PIRSF005091">
    <property type="entry name" value="Mmb_sulf_HI1246"/>
    <property type="match status" value="1"/>
</dbReference>
<evidence type="ECO:0000256" key="9">
    <source>
        <dbReference type="SAM" id="Phobius"/>
    </source>
</evidence>
<comment type="caution">
    <text evidence="11">The sequence shown here is derived from an EMBL/GenBank/DDBJ whole genome shotgun (WGS) entry which is preliminary data.</text>
</comment>
<evidence type="ECO:0000256" key="7">
    <source>
        <dbReference type="ARBA" id="ARBA00023136"/>
    </source>
</evidence>
<dbReference type="GO" id="GO:0016740">
    <property type="term" value="F:transferase activity"/>
    <property type="evidence" value="ECO:0007669"/>
    <property type="project" value="UniProtKB-KW"/>
</dbReference>
<dbReference type="InterPro" id="IPR012160">
    <property type="entry name" value="LtaS-like"/>
</dbReference>